<evidence type="ECO:0000313" key="7">
    <source>
        <dbReference type="Proteomes" id="UP001549143"/>
    </source>
</evidence>
<accession>A0ABV2KLJ1</accession>
<keyword evidence="6" id="KW-0282">Flagellum</keyword>
<dbReference type="InterPro" id="IPR046358">
    <property type="entry name" value="Flagellin_C"/>
</dbReference>
<keyword evidence="6" id="KW-0966">Cell projection</keyword>
<dbReference type="Gene3D" id="1.20.1330.10">
    <property type="entry name" value="f41 fragment of flagellin, N-terminal domain"/>
    <property type="match status" value="1"/>
</dbReference>
<organism evidence="6 7">
    <name type="scientific">Aquamicrobium ahrensii</name>
    <dbReference type="NCBI Taxonomy" id="469551"/>
    <lineage>
        <taxon>Bacteria</taxon>
        <taxon>Pseudomonadati</taxon>
        <taxon>Pseudomonadota</taxon>
        <taxon>Alphaproteobacteria</taxon>
        <taxon>Hyphomicrobiales</taxon>
        <taxon>Phyllobacteriaceae</taxon>
        <taxon>Aquamicrobium</taxon>
    </lineage>
</organism>
<gene>
    <name evidence="6" type="ORF">ABID44_002280</name>
</gene>
<sequence>MTNSSALTALQSLNSTNKALETTQSRISTGYRVATASDNAAYWSIATTMRSDNKANSVVQDSLGLGAGKVDTAYTAMNKAIEVVDKIKEKVLLAKTAGTEDRAKIQAEIETYQAQLTDNIGGANYAGSNLLRTDSTGTATGISVISSYNRDADGVVTTGTIDVTFETTRLIDSGAVSGSTDPDDDVAATGVLDKAGGASDKSILNLSVSNLTGVTGFDADDETTISAAFDNMLTDIEAALSSMATGAAELGAAKARIDMQSSFVSSLSDSIDKGVGQLVDADMNKESTRLQALQVQQQLGIQALSIANGNSQQILSLFR</sequence>
<dbReference type="InterPro" id="IPR001492">
    <property type="entry name" value="Flagellin"/>
</dbReference>
<keyword evidence="2 3" id="KW-0975">Bacterial flagellum</keyword>
<feature type="domain" description="Flagellin N-terminal" evidence="4">
    <location>
        <begin position="2"/>
        <end position="132"/>
    </location>
</feature>
<dbReference type="PANTHER" id="PTHR42792:SF2">
    <property type="entry name" value="FLAGELLIN"/>
    <property type="match status" value="1"/>
</dbReference>
<evidence type="ECO:0000259" key="5">
    <source>
        <dbReference type="Pfam" id="PF00700"/>
    </source>
</evidence>
<dbReference type="InterPro" id="IPR001029">
    <property type="entry name" value="Flagellin_N"/>
</dbReference>
<comment type="function">
    <text evidence="3">Flagellin is the subunit protein which polymerizes to form the filaments of bacterial flagella.</text>
</comment>
<keyword evidence="3" id="KW-0964">Secreted</keyword>
<keyword evidence="6" id="KW-0969">Cilium</keyword>
<evidence type="ECO:0000259" key="4">
    <source>
        <dbReference type="Pfam" id="PF00669"/>
    </source>
</evidence>
<keyword evidence="7" id="KW-1185">Reference proteome</keyword>
<dbReference type="Pfam" id="PF00669">
    <property type="entry name" value="Flagellin_N"/>
    <property type="match status" value="1"/>
</dbReference>
<evidence type="ECO:0000256" key="3">
    <source>
        <dbReference type="RuleBase" id="RU362073"/>
    </source>
</evidence>
<dbReference type="Proteomes" id="UP001549143">
    <property type="component" value="Unassembled WGS sequence"/>
</dbReference>
<comment type="subcellular location">
    <subcellularLocation>
        <location evidence="3">Secreted</location>
    </subcellularLocation>
    <subcellularLocation>
        <location evidence="3">Bacterial flagellum</location>
    </subcellularLocation>
</comment>
<evidence type="ECO:0000256" key="1">
    <source>
        <dbReference type="ARBA" id="ARBA00005709"/>
    </source>
</evidence>
<dbReference type="PANTHER" id="PTHR42792">
    <property type="entry name" value="FLAGELLIN"/>
    <property type="match status" value="1"/>
</dbReference>
<comment type="similarity">
    <text evidence="1 3">Belongs to the bacterial flagellin family.</text>
</comment>
<dbReference type="EMBL" id="JBEPMN010000007">
    <property type="protein sequence ID" value="MET3661949.1"/>
    <property type="molecule type" value="Genomic_DNA"/>
</dbReference>
<dbReference type="SUPFAM" id="SSF64518">
    <property type="entry name" value="Phase 1 flagellin"/>
    <property type="match status" value="1"/>
</dbReference>
<dbReference type="Pfam" id="PF00700">
    <property type="entry name" value="Flagellin_C"/>
    <property type="match status" value="1"/>
</dbReference>
<evidence type="ECO:0000256" key="2">
    <source>
        <dbReference type="ARBA" id="ARBA00023143"/>
    </source>
</evidence>
<comment type="caution">
    <text evidence="6">The sequence shown here is derived from an EMBL/GenBank/DDBJ whole genome shotgun (WGS) entry which is preliminary data.</text>
</comment>
<proteinExistence type="inferred from homology"/>
<evidence type="ECO:0000313" key="6">
    <source>
        <dbReference type="EMBL" id="MET3661949.1"/>
    </source>
</evidence>
<feature type="domain" description="Flagellin C-terminal" evidence="5">
    <location>
        <begin position="234"/>
        <end position="318"/>
    </location>
</feature>
<name>A0ABV2KLJ1_9HYPH</name>
<reference evidence="6 7" key="1">
    <citation type="submission" date="2024-06" db="EMBL/GenBank/DDBJ databases">
        <title>Genomic Encyclopedia of Type Strains, Phase IV (KMG-IV): sequencing the most valuable type-strain genomes for metagenomic binning, comparative biology and taxonomic classification.</title>
        <authorList>
            <person name="Goeker M."/>
        </authorList>
    </citation>
    <scope>NUCLEOTIDE SEQUENCE [LARGE SCALE GENOMIC DNA]</scope>
    <source>
        <strain evidence="6 7">DSM 19730</strain>
    </source>
</reference>
<protein>
    <recommendedName>
        <fullName evidence="3">Flagellin</fullName>
    </recommendedName>
</protein>